<feature type="transmembrane region" description="Helical" evidence="7">
    <location>
        <begin position="205"/>
        <end position="225"/>
    </location>
</feature>
<comment type="caution">
    <text evidence="8">The sequence shown here is derived from an EMBL/GenBank/DDBJ whole genome shotgun (WGS) entry which is preliminary data.</text>
</comment>
<feature type="transmembrane region" description="Helical" evidence="7">
    <location>
        <begin position="232"/>
        <end position="256"/>
    </location>
</feature>
<dbReference type="AlphaFoldDB" id="A0A1V6SXD3"/>
<dbReference type="GO" id="GO:0042910">
    <property type="term" value="F:xenobiotic transmembrane transporter activity"/>
    <property type="evidence" value="ECO:0007669"/>
    <property type="project" value="InterPro"/>
</dbReference>
<accession>A0A1V6SXD3</accession>
<organism evidence="8 9">
    <name type="scientific">Penicillium steckii</name>
    <dbReference type="NCBI Taxonomy" id="303698"/>
    <lineage>
        <taxon>Eukaryota</taxon>
        <taxon>Fungi</taxon>
        <taxon>Dikarya</taxon>
        <taxon>Ascomycota</taxon>
        <taxon>Pezizomycotina</taxon>
        <taxon>Eurotiomycetes</taxon>
        <taxon>Eurotiomycetidae</taxon>
        <taxon>Eurotiales</taxon>
        <taxon>Aspergillaceae</taxon>
        <taxon>Penicillium</taxon>
    </lineage>
</organism>
<evidence type="ECO:0000313" key="9">
    <source>
        <dbReference type="Proteomes" id="UP000191285"/>
    </source>
</evidence>
<evidence type="ECO:0000256" key="7">
    <source>
        <dbReference type="SAM" id="Phobius"/>
    </source>
</evidence>
<evidence type="ECO:0000256" key="4">
    <source>
        <dbReference type="ARBA" id="ARBA00022989"/>
    </source>
</evidence>
<evidence type="ECO:0000313" key="8">
    <source>
        <dbReference type="EMBL" id="OQE18667.1"/>
    </source>
</evidence>
<feature type="transmembrane region" description="Helical" evidence="7">
    <location>
        <begin position="276"/>
        <end position="295"/>
    </location>
</feature>
<dbReference type="CDD" id="cd13132">
    <property type="entry name" value="MATE_eukaryotic"/>
    <property type="match status" value="1"/>
</dbReference>
<dbReference type="STRING" id="303698.A0A1V6SXD3"/>
<feature type="transmembrane region" description="Helical" evidence="7">
    <location>
        <begin position="429"/>
        <end position="451"/>
    </location>
</feature>
<dbReference type="InterPro" id="IPR045069">
    <property type="entry name" value="MATE_euk"/>
</dbReference>
<dbReference type="Proteomes" id="UP000191285">
    <property type="component" value="Unassembled WGS sequence"/>
</dbReference>
<reference evidence="9" key="1">
    <citation type="journal article" date="2017" name="Nat. Microbiol.">
        <title>Global analysis of biosynthetic gene clusters reveals vast potential of secondary metabolite production in Penicillium species.</title>
        <authorList>
            <person name="Nielsen J.C."/>
            <person name="Grijseels S."/>
            <person name="Prigent S."/>
            <person name="Ji B."/>
            <person name="Dainat J."/>
            <person name="Nielsen K.F."/>
            <person name="Frisvad J.C."/>
            <person name="Workman M."/>
            <person name="Nielsen J."/>
        </authorList>
    </citation>
    <scope>NUCLEOTIDE SEQUENCE [LARGE SCALE GENOMIC DNA]</scope>
    <source>
        <strain evidence="9">IBT 24891</strain>
    </source>
</reference>
<dbReference type="InterPro" id="IPR002528">
    <property type="entry name" value="MATE_fam"/>
</dbReference>
<feature type="compositionally biased region" description="Basic and acidic residues" evidence="6">
    <location>
        <begin position="1"/>
        <end position="10"/>
    </location>
</feature>
<dbReference type="GO" id="GO:0016020">
    <property type="term" value="C:membrane"/>
    <property type="evidence" value="ECO:0007669"/>
    <property type="project" value="UniProtKB-SubCell"/>
</dbReference>
<comment type="subcellular location">
    <subcellularLocation>
        <location evidence="1">Membrane</location>
        <topology evidence="1">Multi-pass membrane protein</topology>
    </subcellularLocation>
</comment>
<feature type="region of interest" description="Disordered" evidence="6">
    <location>
        <begin position="1"/>
        <end position="23"/>
    </location>
</feature>
<evidence type="ECO:0000256" key="5">
    <source>
        <dbReference type="ARBA" id="ARBA00023136"/>
    </source>
</evidence>
<feature type="transmembrane region" description="Helical" evidence="7">
    <location>
        <begin position="354"/>
        <end position="376"/>
    </location>
</feature>
<feature type="transmembrane region" description="Helical" evidence="7">
    <location>
        <begin position="134"/>
        <end position="155"/>
    </location>
</feature>
<evidence type="ECO:0000256" key="1">
    <source>
        <dbReference type="ARBA" id="ARBA00004141"/>
    </source>
</evidence>
<feature type="transmembrane region" description="Helical" evidence="7">
    <location>
        <begin position="60"/>
        <end position="81"/>
    </location>
</feature>
<dbReference type="GO" id="GO:0015297">
    <property type="term" value="F:antiporter activity"/>
    <property type="evidence" value="ECO:0007669"/>
    <property type="project" value="InterPro"/>
</dbReference>
<name>A0A1V6SXD3_9EURO</name>
<dbReference type="NCBIfam" id="TIGR00797">
    <property type="entry name" value="matE"/>
    <property type="match status" value="1"/>
</dbReference>
<dbReference type="GO" id="GO:1990961">
    <property type="term" value="P:xenobiotic detoxification by transmembrane export across the plasma membrane"/>
    <property type="evidence" value="ECO:0007669"/>
    <property type="project" value="InterPro"/>
</dbReference>
<dbReference type="Pfam" id="PF01554">
    <property type="entry name" value="MatE"/>
    <property type="match status" value="2"/>
</dbReference>
<feature type="transmembrane region" description="Helical" evidence="7">
    <location>
        <begin position="457"/>
        <end position="480"/>
    </location>
</feature>
<feature type="transmembrane region" description="Helical" evidence="7">
    <location>
        <begin position="396"/>
        <end position="417"/>
    </location>
</feature>
<gene>
    <name evidence="8" type="ORF">PENSTE_c017G08028</name>
</gene>
<proteinExistence type="inferred from homology"/>
<dbReference type="OrthoDB" id="2126698at2759"/>
<keyword evidence="3 7" id="KW-0812">Transmembrane</keyword>
<protein>
    <recommendedName>
        <fullName evidence="10">MATE efflux family protein</fullName>
    </recommendedName>
</protein>
<keyword evidence="4 7" id="KW-1133">Transmembrane helix</keyword>
<dbReference type="PANTHER" id="PTHR11206">
    <property type="entry name" value="MULTIDRUG RESISTANCE PROTEIN"/>
    <property type="match status" value="1"/>
</dbReference>
<comment type="similarity">
    <text evidence="2">Belongs to the multi antimicrobial extrusion (MATE) (TC 2.A.66.1) family.</text>
</comment>
<evidence type="ECO:0008006" key="10">
    <source>
        <dbReference type="Google" id="ProtNLM"/>
    </source>
</evidence>
<dbReference type="EMBL" id="MLKD01000017">
    <property type="protein sequence ID" value="OQE18667.1"/>
    <property type="molecule type" value="Genomic_DNA"/>
</dbReference>
<keyword evidence="5 7" id="KW-0472">Membrane</keyword>
<feature type="transmembrane region" description="Helical" evidence="7">
    <location>
        <begin position="93"/>
        <end position="114"/>
    </location>
</feature>
<keyword evidence="9" id="KW-1185">Reference proteome</keyword>
<evidence type="ECO:0000256" key="3">
    <source>
        <dbReference type="ARBA" id="ARBA00022692"/>
    </source>
</evidence>
<evidence type="ECO:0000256" key="6">
    <source>
        <dbReference type="SAM" id="MobiDB-lite"/>
    </source>
</evidence>
<sequence>MSGKYTKGDRSSPVNTGDFVPSEQAPLLPDEIFSRSVIRHEKPNGVKQWFLETWSLFQDAVPVILGYMLQMSLQAITVIIAGRRSPFDLSVAAFSLMFALVTGWMIALGGTTALDTLASSTFTASQNKTDLGILLQRALFVLTLFYIPVATLWACSEQVFLKLGQDAELSLHCSRFLTCLIPGGLGYIFFETMKKYMQAQGIMRASTYVLLITSPLNAFLCYLFCYKFNVGILGAAISNNISYWLTFTMLVVYAKFIEGAECWGGWSRDALKNLRVFARLAILGVLHVGTEWWAFEIVALAAGKMGPIPLAAQSTIMTADQILNTIPFGIGIAISSRVGKCLGGRDAVQAKRTAHLGTIMACIIGGIVLIILMLTRDSFGGIFNDDDRVIQLTSDVLPFVALFQVSDAMNGCCGGVLRGMGRQHLGAAVNIVSYYFFALPLGISLAFWYGWGLSGLWIGQCVALWAAGVLQWIIVFFTKWDEEVDKALKRIEQDQPGDRFHDFYP</sequence>
<evidence type="ECO:0000256" key="2">
    <source>
        <dbReference type="ARBA" id="ARBA00010199"/>
    </source>
</evidence>